<feature type="domain" description="Exoribonuclease phosphorolytic" evidence="5">
    <location>
        <begin position="36"/>
        <end position="171"/>
    </location>
</feature>
<keyword evidence="7" id="KW-0378">Hydrolase</keyword>
<dbReference type="Pfam" id="PF01138">
    <property type="entry name" value="RNase_PH"/>
    <property type="match status" value="1"/>
</dbReference>
<feature type="domain" description="Exoribonuclease phosphorolytic" evidence="6">
    <location>
        <begin position="194"/>
        <end position="256"/>
    </location>
</feature>
<dbReference type="STRING" id="926571.NVIE_000260"/>
<evidence type="ECO:0000259" key="6">
    <source>
        <dbReference type="Pfam" id="PF03725"/>
    </source>
</evidence>
<keyword evidence="7" id="KW-0269">Exonuclease</keyword>
<dbReference type="InterPro" id="IPR001247">
    <property type="entry name" value="ExoRNase_PH_dom1"/>
</dbReference>
<comment type="similarity">
    <text evidence="4">Belongs to the RNase PH family. Rrp42 subfamily.</text>
</comment>
<evidence type="ECO:0000259" key="5">
    <source>
        <dbReference type="Pfam" id="PF01138"/>
    </source>
</evidence>
<keyword evidence="2 4" id="KW-0963">Cytoplasm</keyword>
<evidence type="ECO:0000256" key="1">
    <source>
        <dbReference type="ARBA" id="ARBA00004496"/>
    </source>
</evidence>
<dbReference type="GO" id="GO:0000177">
    <property type="term" value="C:cytoplasmic exosome (RNase complex)"/>
    <property type="evidence" value="ECO:0007669"/>
    <property type="project" value="TreeGrafter"/>
</dbReference>
<dbReference type="PANTHER" id="PTHR11097">
    <property type="entry name" value="EXOSOME COMPLEX EXONUCLEASE RIBOSOMAL RNA PROCESSING PROTEIN"/>
    <property type="match status" value="1"/>
</dbReference>
<keyword evidence="3 4" id="KW-0271">Exosome</keyword>
<comment type="subunit">
    <text evidence="4">Component of the archaeal exosome complex. Forms a hexameric ring-like arrangement composed of 3 Rrp41-Rrp42 heterodimers. The hexameric ring associates with a trimer of Rrp4 and/or Csl4 subunits.</text>
</comment>
<dbReference type="CDD" id="cd11365">
    <property type="entry name" value="RNase_PH_archRRP42"/>
    <property type="match status" value="1"/>
</dbReference>
<gene>
    <name evidence="7" type="primary">ecx2</name>
    <name evidence="4" type="synonym">rrp42</name>
    <name evidence="7" type="ORF">NVIE_000260</name>
</gene>
<dbReference type="HOGENOM" id="CLU_038194_0_0_2"/>
<accession>A0A060HBQ2</accession>
<dbReference type="AlphaFoldDB" id="A0A060HBQ2"/>
<dbReference type="PANTHER" id="PTHR11097:SF8">
    <property type="entry name" value="EXOSOME COMPLEX COMPONENT RRP42"/>
    <property type="match status" value="1"/>
</dbReference>
<keyword evidence="7" id="KW-0540">Nuclease</keyword>
<evidence type="ECO:0000256" key="4">
    <source>
        <dbReference type="HAMAP-Rule" id="MF_00622"/>
    </source>
</evidence>
<dbReference type="GO" id="GO:0035925">
    <property type="term" value="F:mRNA 3'-UTR AU-rich region binding"/>
    <property type="evidence" value="ECO:0007669"/>
    <property type="project" value="TreeGrafter"/>
</dbReference>
<evidence type="ECO:0000313" key="8">
    <source>
        <dbReference type="Proteomes" id="UP000027093"/>
    </source>
</evidence>
<dbReference type="Pfam" id="PF03725">
    <property type="entry name" value="RNase_PH_C"/>
    <property type="match status" value="1"/>
</dbReference>
<dbReference type="GO" id="GO:0016075">
    <property type="term" value="P:rRNA catabolic process"/>
    <property type="evidence" value="ECO:0007669"/>
    <property type="project" value="TreeGrafter"/>
</dbReference>
<evidence type="ECO:0000256" key="2">
    <source>
        <dbReference type="ARBA" id="ARBA00022490"/>
    </source>
</evidence>
<comment type="subcellular location">
    <subcellularLocation>
        <location evidence="1 4">Cytoplasm</location>
    </subcellularLocation>
</comment>
<dbReference type="RefSeq" id="WP_075053467.1">
    <property type="nucleotide sequence ID" value="NZ_CP007536.1"/>
</dbReference>
<dbReference type="SUPFAM" id="SSF54211">
    <property type="entry name" value="Ribosomal protein S5 domain 2-like"/>
    <property type="match status" value="1"/>
</dbReference>
<evidence type="ECO:0000313" key="7">
    <source>
        <dbReference type="EMBL" id="AIC14209.1"/>
    </source>
</evidence>
<dbReference type="InterPro" id="IPR020568">
    <property type="entry name" value="Ribosomal_Su5_D2-typ_SF"/>
</dbReference>
<sequence length="274" mass="29704">MSTSKRSSIIVEHLRKQQMLDSMAKGKRIDGRAFDEQRPLEIEIDVIKKANGSARVRLGNSEVIAGVKVETGEPFEGLENKGALIVSAEVLPTASPHVEPGPPDEEVIELARVVDRGVRESETVDLEKLVLVEGKIVYTIFVDCSVLNADGNLFDATSYATVAAILTAKIPVLEMQEGKVVDTGKTMPMPVTTIPISITQVRIGDAILVDPTAEEEGAMDARITITTSDEGYCALQKGYTGSFTIEQIKKAAETARIKGEEVRAKMKEITKYGT</sequence>
<keyword evidence="8" id="KW-1185">Reference proteome</keyword>
<dbReference type="InterPro" id="IPR050590">
    <property type="entry name" value="Exosome_comp_Rrp42_subfam"/>
</dbReference>
<protein>
    <recommendedName>
        <fullName evidence="4">Exosome complex component Rrp42</fullName>
    </recommendedName>
</protein>
<comment type="function">
    <text evidence="4">Non-catalytic component of the exosome, which is a complex involved in RNA degradation. Contributes to the structuring of the Rrp41 active site.</text>
</comment>
<dbReference type="Gene3D" id="3.30.230.70">
    <property type="entry name" value="GHMP Kinase, N-terminal domain"/>
    <property type="match status" value="1"/>
</dbReference>
<dbReference type="KEGG" id="nvn:NVIE_000260"/>
<dbReference type="FunFam" id="3.30.230.70:FF:000017">
    <property type="entry name" value="Exosome complex component Rrp42"/>
    <property type="match status" value="1"/>
</dbReference>
<dbReference type="EMBL" id="CP007536">
    <property type="protein sequence ID" value="AIC14209.1"/>
    <property type="molecule type" value="Genomic_DNA"/>
</dbReference>
<evidence type="ECO:0000256" key="3">
    <source>
        <dbReference type="ARBA" id="ARBA00022835"/>
    </source>
</evidence>
<dbReference type="InterPro" id="IPR015847">
    <property type="entry name" value="ExoRNase_PH_dom2"/>
</dbReference>
<dbReference type="NCBIfam" id="NF003282">
    <property type="entry name" value="PRK04282.1-1"/>
    <property type="match status" value="1"/>
</dbReference>
<reference evidence="7 8" key="1">
    <citation type="journal article" date="2014" name="Int. J. Syst. Evol. Microbiol.">
        <title>Nitrososphaera viennensis gen. nov., sp. nov., an aerobic and mesophilic, ammonia-oxidizing archaeon from soil and a member of the archaeal phylum Thaumarchaeota.</title>
        <authorList>
            <person name="Stieglmeier M."/>
            <person name="Klingl A."/>
            <person name="Alves R.J."/>
            <person name="Rittmann S.K."/>
            <person name="Melcher M."/>
            <person name="Leisch N."/>
            <person name="Schleper C."/>
        </authorList>
    </citation>
    <scope>NUCLEOTIDE SEQUENCE [LARGE SCALE GENOMIC DNA]</scope>
    <source>
        <strain evidence="7">EN76</strain>
    </source>
</reference>
<dbReference type="GO" id="GO:0004527">
    <property type="term" value="F:exonuclease activity"/>
    <property type="evidence" value="ECO:0007669"/>
    <property type="project" value="UniProtKB-KW"/>
</dbReference>
<organism evidence="7 8">
    <name type="scientific">Nitrososphaera viennensis EN76</name>
    <dbReference type="NCBI Taxonomy" id="926571"/>
    <lineage>
        <taxon>Archaea</taxon>
        <taxon>Nitrososphaerota</taxon>
        <taxon>Nitrososphaeria</taxon>
        <taxon>Nitrososphaerales</taxon>
        <taxon>Nitrososphaeraceae</taxon>
        <taxon>Nitrososphaera</taxon>
    </lineage>
</organism>
<name>A0A060HBQ2_9ARCH</name>
<dbReference type="InterPro" id="IPR036345">
    <property type="entry name" value="ExoRNase_PH_dom2_sf"/>
</dbReference>
<dbReference type="InterPro" id="IPR027408">
    <property type="entry name" value="PNPase/RNase_PH_dom_sf"/>
</dbReference>
<dbReference type="Proteomes" id="UP000027093">
    <property type="component" value="Chromosome"/>
</dbReference>
<dbReference type="HAMAP" id="MF_00622">
    <property type="entry name" value="Exosome_Rrp42"/>
    <property type="match status" value="1"/>
</dbReference>
<proteinExistence type="inferred from homology"/>
<dbReference type="InterPro" id="IPR020869">
    <property type="entry name" value="Rrp42_archaea"/>
</dbReference>
<dbReference type="SUPFAM" id="SSF55666">
    <property type="entry name" value="Ribonuclease PH domain 2-like"/>
    <property type="match status" value="1"/>
</dbReference>
<dbReference type="OrthoDB" id="30932at2157"/>
<dbReference type="GeneID" id="74945290"/>